<feature type="compositionally biased region" description="Polar residues" evidence="1">
    <location>
        <begin position="422"/>
        <end position="434"/>
    </location>
</feature>
<feature type="region of interest" description="Disordered" evidence="1">
    <location>
        <begin position="327"/>
        <end position="376"/>
    </location>
</feature>
<feature type="compositionally biased region" description="Pro residues" evidence="1">
    <location>
        <begin position="611"/>
        <end position="622"/>
    </location>
</feature>
<accession>A0ABR4NSC4</accession>
<feature type="compositionally biased region" description="Low complexity" evidence="1">
    <location>
        <begin position="340"/>
        <end position="370"/>
    </location>
</feature>
<feature type="region of interest" description="Disordered" evidence="1">
    <location>
        <begin position="572"/>
        <end position="674"/>
    </location>
</feature>
<feature type="region of interest" description="Disordered" evidence="1">
    <location>
        <begin position="397"/>
        <end position="445"/>
    </location>
</feature>
<feature type="compositionally biased region" description="Acidic residues" evidence="1">
    <location>
        <begin position="38"/>
        <end position="49"/>
    </location>
</feature>
<evidence type="ECO:0000256" key="1">
    <source>
        <dbReference type="SAM" id="MobiDB-lite"/>
    </source>
</evidence>
<feature type="compositionally biased region" description="Polar residues" evidence="1">
    <location>
        <begin position="78"/>
        <end position="99"/>
    </location>
</feature>
<feature type="compositionally biased region" description="Basic and acidic residues" evidence="1">
    <location>
        <begin position="584"/>
        <end position="593"/>
    </location>
</feature>
<feature type="compositionally biased region" description="Polar residues" evidence="1">
    <location>
        <begin position="397"/>
        <end position="415"/>
    </location>
</feature>
<feature type="compositionally biased region" description="Low complexity" evidence="1">
    <location>
        <begin position="594"/>
        <end position="610"/>
    </location>
</feature>
<protein>
    <submittedName>
        <fullName evidence="2">Protein EAP1</fullName>
    </submittedName>
</protein>
<feature type="region of interest" description="Disordered" evidence="1">
    <location>
        <begin position="36"/>
        <end position="66"/>
    </location>
</feature>
<reference evidence="2 3" key="1">
    <citation type="submission" date="2024-05" db="EMBL/GenBank/DDBJ databases">
        <title>Long read based assembly of the Candida bracarensis genome reveals expanded adhesin content.</title>
        <authorList>
            <person name="Marcet-Houben M."/>
            <person name="Ksiezopolska E."/>
            <person name="Gabaldon T."/>
        </authorList>
    </citation>
    <scope>NUCLEOTIDE SEQUENCE [LARGE SCALE GENOMIC DNA]</scope>
    <source>
        <strain evidence="2 3">CBM6</strain>
    </source>
</reference>
<evidence type="ECO:0000313" key="3">
    <source>
        <dbReference type="Proteomes" id="UP001623330"/>
    </source>
</evidence>
<feature type="compositionally biased region" description="Low complexity" evidence="1">
    <location>
        <begin position="649"/>
        <end position="668"/>
    </location>
</feature>
<name>A0ABR4NSC4_9SACH</name>
<feature type="region of interest" description="Disordered" evidence="1">
    <location>
        <begin position="1"/>
        <end position="24"/>
    </location>
</feature>
<evidence type="ECO:0000313" key="2">
    <source>
        <dbReference type="EMBL" id="KAL3231325.1"/>
    </source>
</evidence>
<feature type="region of interest" description="Disordered" evidence="1">
    <location>
        <begin position="78"/>
        <end position="107"/>
    </location>
</feature>
<gene>
    <name evidence="2" type="ORF">RNJ44_00360</name>
</gene>
<feature type="region of interest" description="Disordered" evidence="1">
    <location>
        <begin position="512"/>
        <end position="544"/>
    </location>
</feature>
<comment type="caution">
    <text evidence="2">The sequence shown here is derived from an EMBL/GenBank/DDBJ whole genome shotgun (WGS) entry which is preliminary data.</text>
</comment>
<proteinExistence type="predicted"/>
<feature type="region of interest" description="Disordered" evidence="1">
    <location>
        <begin position="154"/>
        <end position="192"/>
    </location>
</feature>
<keyword evidence="3" id="KW-1185">Reference proteome</keyword>
<feature type="compositionally biased region" description="Polar residues" evidence="1">
    <location>
        <begin position="516"/>
        <end position="542"/>
    </location>
</feature>
<sequence length="674" mass="74417">MEFNNHSNLQTQGQPGENNGAKNLSRFFGEFIRRTENTDESVLEPETIELNDGAPDDNSQKPGDAISVSQLEQTLFANRQQLSQPANEVRNDNQASPVTLDTPITDYKPSETSKKHVYTINEMLSLSKEIPKETIETISSMLPKKKFWRLYQKHTEPRGPNSKARGQEGTYDKKLKNIKGQKPGNNKRFNNKFGRIDKGNYIEENDINANNDDLIALEEEIGSSPNSMMDFEAWKAKMKDMERKKKGLAPLSESGPTQSREVPSRSSSSLNFTNNIGNGTNSISEFLNMSNTKSYDEVKDFSDQISTSDNNTEIALSKDESVLEDNILDSKPTDDDQKASSSRFSSFFSTTSKENKPNPGNNNSGGNSPETIDNGLQSKVNKTEDSKVGGSRLMSFFQTPQNESTQGNYDTNVPGNTERPILNNQPSSNSTRSYVSHDPRTSMNGSIGGTPVSLPGKLEHQNSMQPAQIPPQFGRIQSEQLQHAQRQMPPGMMFPPNPQNNSSFFQGLLTKGKANEQGNPTPNTPTSVRQENNGAPIGNQQTMPPMGMPPPGFPMGMPPPNMMPPPGMAGFPMNMPRGQLPPHLEQKNDRKDGNPPQGNNNNGLPFMQGMGPPPPGFPPLPNIPMGFPSGQFPPNMGPPMNQNTYGKVPMQINQQNMPNFPNQQSQNMKQNDKN</sequence>
<feature type="region of interest" description="Disordered" evidence="1">
    <location>
        <begin position="242"/>
        <end position="277"/>
    </location>
</feature>
<dbReference type="Proteomes" id="UP001623330">
    <property type="component" value="Unassembled WGS sequence"/>
</dbReference>
<feature type="compositionally biased region" description="Polar residues" evidence="1">
    <location>
        <begin position="1"/>
        <end position="22"/>
    </location>
</feature>
<organism evidence="2 3">
    <name type="scientific">Nakaseomyces bracarensis</name>
    <dbReference type="NCBI Taxonomy" id="273131"/>
    <lineage>
        <taxon>Eukaryota</taxon>
        <taxon>Fungi</taxon>
        <taxon>Dikarya</taxon>
        <taxon>Ascomycota</taxon>
        <taxon>Saccharomycotina</taxon>
        <taxon>Saccharomycetes</taxon>
        <taxon>Saccharomycetales</taxon>
        <taxon>Saccharomycetaceae</taxon>
        <taxon>Nakaseomyces</taxon>
    </lineage>
</organism>
<dbReference type="EMBL" id="JBEVYD010000007">
    <property type="protein sequence ID" value="KAL3231325.1"/>
    <property type="molecule type" value="Genomic_DNA"/>
</dbReference>